<protein>
    <submittedName>
        <fullName evidence="2">Uncharacterized protein</fullName>
    </submittedName>
</protein>
<organism evidence="2 3">
    <name type="scientific">Datura stramonium</name>
    <name type="common">Jimsonweed</name>
    <name type="synonym">Common thornapple</name>
    <dbReference type="NCBI Taxonomy" id="4076"/>
    <lineage>
        <taxon>Eukaryota</taxon>
        <taxon>Viridiplantae</taxon>
        <taxon>Streptophyta</taxon>
        <taxon>Embryophyta</taxon>
        <taxon>Tracheophyta</taxon>
        <taxon>Spermatophyta</taxon>
        <taxon>Magnoliopsida</taxon>
        <taxon>eudicotyledons</taxon>
        <taxon>Gunneridae</taxon>
        <taxon>Pentapetalae</taxon>
        <taxon>asterids</taxon>
        <taxon>lamiids</taxon>
        <taxon>Solanales</taxon>
        <taxon>Solanaceae</taxon>
        <taxon>Solanoideae</taxon>
        <taxon>Datureae</taxon>
        <taxon>Datura</taxon>
    </lineage>
</organism>
<feature type="compositionally biased region" description="Acidic residues" evidence="1">
    <location>
        <begin position="11"/>
        <end position="37"/>
    </location>
</feature>
<proteinExistence type="predicted"/>
<evidence type="ECO:0000256" key="1">
    <source>
        <dbReference type="SAM" id="MobiDB-lite"/>
    </source>
</evidence>
<evidence type="ECO:0000313" key="3">
    <source>
        <dbReference type="Proteomes" id="UP000823775"/>
    </source>
</evidence>
<keyword evidence="3" id="KW-1185">Reference proteome</keyword>
<feature type="region of interest" description="Disordered" evidence="1">
    <location>
        <begin position="1"/>
        <end position="69"/>
    </location>
</feature>
<gene>
    <name evidence="2" type="ORF">HAX54_018317</name>
</gene>
<feature type="compositionally biased region" description="Basic and acidic residues" evidence="1">
    <location>
        <begin position="1"/>
        <end position="10"/>
    </location>
</feature>
<evidence type="ECO:0000313" key="2">
    <source>
        <dbReference type="EMBL" id="MCD9559939.1"/>
    </source>
</evidence>
<dbReference type="Proteomes" id="UP000823775">
    <property type="component" value="Unassembled WGS sequence"/>
</dbReference>
<comment type="caution">
    <text evidence="2">The sequence shown here is derived from an EMBL/GenBank/DDBJ whole genome shotgun (WGS) entry which is preliminary data.</text>
</comment>
<feature type="compositionally biased region" description="Acidic residues" evidence="1">
    <location>
        <begin position="45"/>
        <end position="56"/>
    </location>
</feature>
<name>A0ABS8UPA6_DATST</name>
<reference evidence="2 3" key="1">
    <citation type="journal article" date="2021" name="BMC Genomics">
        <title>Datura genome reveals duplications of psychoactive alkaloid biosynthetic genes and high mutation rate following tissue culture.</title>
        <authorList>
            <person name="Rajewski A."/>
            <person name="Carter-House D."/>
            <person name="Stajich J."/>
            <person name="Litt A."/>
        </authorList>
    </citation>
    <scope>NUCLEOTIDE SEQUENCE [LARGE SCALE GENOMIC DNA]</scope>
    <source>
        <strain evidence="2">AR-01</strain>
    </source>
</reference>
<sequence length="165" mass="18666">MVEGLAKSDSEDPPTDDAEEDDNNVEESGEDGSAAEDFGEKESATEESGEHEEDSDPPTTPNAKSKRWTVQGSRDIYYAGLAINDKGNPRRSIQEEPWIRTDALNEVPKLKRLFDIYNMHWMAETPGIYSVEMVHEYYANYYCIWKNSAPSKQGTKKQPVLDSVR</sequence>
<dbReference type="EMBL" id="JACEIK010002243">
    <property type="protein sequence ID" value="MCD9559939.1"/>
    <property type="molecule type" value="Genomic_DNA"/>
</dbReference>
<accession>A0ABS8UPA6</accession>